<name>A0ABR5Y8H0_9SPHN</name>
<dbReference type="PROSITE" id="PS51257">
    <property type="entry name" value="PROKAR_LIPOPROTEIN"/>
    <property type="match status" value="1"/>
</dbReference>
<keyword evidence="4" id="KW-1185">Reference proteome</keyword>
<evidence type="ECO:0008006" key="5">
    <source>
        <dbReference type="Google" id="ProtNLM"/>
    </source>
</evidence>
<evidence type="ECO:0000256" key="1">
    <source>
        <dbReference type="SAM" id="MobiDB-lite"/>
    </source>
</evidence>
<feature type="signal peptide" evidence="2">
    <location>
        <begin position="1"/>
        <end position="21"/>
    </location>
</feature>
<proteinExistence type="predicted"/>
<sequence length="174" mass="18186">MRILFPLSAVILLAGCVPPGAPPGTEEVPAPAQRPVPVRPTPVAPVADWRDLPRTPGDWQYRGLSGGSAASYGVRGAAPLATLTCDRGAGQVTMLFATARPVAGPVTIRTTSTQRTLNVQLMAGGVGVALPASDRLLDAIGFSRGRFVVEGTPVGRLVLPAWAEVLRVTEDCRR</sequence>
<feature type="chain" id="PRO_5046107360" description="Lipoprotein" evidence="2">
    <location>
        <begin position="22"/>
        <end position="174"/>
    </location>
</feature>
<feature type="region of interest" description="Disordered" evidence="1">
    <location>
        <begin position="24"/>
        <end position="44"/>
    </location>
</feature>
<evidence type="ECO:0000313" key="3">
    <source>
        <dbReference type="EMBL" id="KZE09188.1"/>
    </source>
</evidence>
<reference evidence="4" key="1">
    <citation type="submission" date="2016-01" db="EMBL/GenBank/DDBJ databases">
        <title>Draft genome of Chromobacterium sp. F49.</title>
        <authorList>
            <person name="Hong K.W."/>
        </authorList>
    </citation>
    <scope>NUCLEOTIDE SEQUENCE [LARGE SCALE GENOMIC DNA]</scope>
    <source>
        <strain evidence="4">CN3</strain>
    </source>
</reference>
<evidence type="ECO:0000256" key="2">
    <source>
        <dbReference type="SAM" id="SignalP"/>
    </source>
</evidence>
<organism evidence="3 4">
    <name type="scientific">Sphingomonas hankookensis</name>
    <dbReference type="NCBI Taxonomy" id="563996"/>
    <lineage>
        <taxon>Bacteria</taxon>
        <taxon>Pseudomonadati</taxon>
        <taxon>Pseudomonadota</taxon>
        <taxon>Alphaproteobacteria</taxon>
        <taxon>Sphingomonadales</taxon>
        <taxon>Sphingomonadaceae</taxon>
        <taxon>Sphingomonas</taxon>
    </lineage>
</organism>
<accession>A0ABR5Y8H0</accession>
<comment type="caution">
    <text evidence="3">The sequence shown here is derived from an EMBL/GenBank/DDBJ whole genome shotgun (WGS) entry which is preliminary data.</text>
</comment>
<gene>
    <name evidence="3" type="ORF">AVT10_07005</name>
</gene>
<dbReference type="RefSeq" id="WP_066693654.1">
    <property type="nucleotide sequence ID" value="NZ_CP117025.1"/>
</dbReference>
<evidence type="ECO:0000313" key="4">
    <source>
        <dbReference type="Proteomes" id="UP000076609"/>
    </source>
</evidence>
<dbReference type="Proteomes" id="UP000076609">
    <property type="component" value="Unassembled WGS sequence"/>
</dbReference>
<dbReference type="EMBL" id="LQQO01000056">
    <property type="protein sequence ID" value="KZE09188.1"/>
    <property type="molecule type" value="Genomic_DNA"/>
</dbReference>
<feature type="compositionally biased region" description="Pro residues" evidence="1">
    <location>
        <begin position="32"/>
        <end position="43"/>
    </location>
</feature>
<protein>
    <recommendedName>
        <fullName evidence="5">Lipoprotein</fullName>
    </recommendedName>
</protein>
<keyword evidence="2" id="KW-0732">Signal</keyword>